<evidence type="ECO:0000313" key="6">
    <source>
        <dbReference type="EMBL" id="URA10642.1"/>
    </source>
</evidence>
<dbReference type="InterPro" id="IPR044946">
    <property type="entry name" value="Restrct_endonuc_typeI_TRD_sf"/>
</dbReference>
<dbReference type="EC" id="3.1.21.-" evidence="6"/>
<dbReference type="Proteomes" id="UP001056539">
    <property type="component" value="Chromosome"/>
</dbReference>
<gene>
    <name evidence="6" type="ORF">KDW03_02215</name>
</gene>
<dbReference type="Pfam" id="PF01420">
    <property type="entry name" value="Methylase_S"/>
    <property type="match status" value="1"/>
</dbReference>
<dbReference type="Gene3D" id="3.90.220.20">
    <property type="entry name" value="DNA methylase specificity domains"/>
    <property type="match status" value="1"/>
</dbReference>
<dbReference type="EMBL" id="CP073355">
    <property type="protein sequence ID" value="URA10642.1"/>
    <property type="molecule type" value="Genomic_DNA"/>
</dbReference>
<keyword evidence="2" id="KW-0680">Restriction system</keyword>
<dbReference type="InterPro" id="IPR000055">
    <property type="entry name" value="Restrct_endonuc_typeI_TRD"/>
</dbReference>
<reference evidence="6" key="2">
    <citation type="submission" date="2022-06" db="EMBL/GenBank/DDBJ databases">
        <title>Thermospira aquatica gen. nov., sp. nov.</title>
        <authorList>
            <person name="Ben Ali Gam Z."/>
            <person name="Labat M."/>
        </authorList>
    </citation>
    <scope>NUCLEOTIDE SEQUENCE</scope>
    <source>
        <strain evidence="6">F1F22</strain>
    </source>
</reference>
<keyword evidence="6" id="KW-0378">Hydrolase</keyword>
<evidence type="ECO:0000259" key="5">
    <source>
        <dbReference type="Pfam" id="PF01420"/>
    </source>
</evidence>
<protein>
    <submittedName>
        <fullName evidence="6">Restriction endonuclease subunit S</fullName>
        <ecNumber evidence="6">3.1.21.-</ecNumber>
    </submittedName>
</protein>
<evidence type="ECO:0000256" key="3">
    <source>
        <dbReference type="ARBA" id="ARBA00023125"/>
    </source>
</evidence>
<keyword evidence="3" id="KW-0238">DNA-binding</keyword>
<evidence type="ECO:0000256" key="4">
    <source>
        <dbReference type="SAM" id="MobiDB-lite"/>
    </source>
</evidence>
<evidence type="ECO:0000256" key="2">
    <source>
        <dbReference type="ARBA" id="ARBA00022747"/>
    </source>
</evidence>
<proteinExistence type="inferred from homology"/>
<dbReference type="GO" id="GO:0016787">
    <property type="term" value="F:hydrolase activity"/>
    <property type="evidence" value="ECO:0007669"/>
    <property type="project" value="UniProtKB-KW"/>
</dbReference>
<dbReference type="AlphaFoldDB" id="A0AAX3BE75"/>
<dbReference type="GO" id="GO:0004519">
    <property type="term" value="F:endonuclease activity"/>
    <property type="evidence" value="ECO:0007669"/>
    <property type="project" value="UniProtKB-KW"/>
</dbReference>
<dbReference type="KEGG" id="taqu:KDW03_02215"/>
<feature type="compositionally biased region" description="Basic residues" evidence="4">
    <location>
        <begin position="188"/>
        <end position="203"/>
    </location>
</feature>
<evidence type="ECO:0000313" key="7">
    <source>
        <dbReference type="Proteomes" id="UP001056539"/>
    </source>
</evidence>
<accession>A0AAX3BE75</accession>
<sequence>MEITTSKQNNTLQNENYKQTELGPLPQEWEVVRLGEVIIPDREKIKAKDYSGKEKIVEKISFDRGVIVFRDKNKTATDLFKVDKERLLISKINFHQGAVAITPDTTVATTHYDIYKVLENSNILYLWYYFRSDAFKKLFAEEIKFRGYKKEANFQFIKDFTIPPPAPFRPARNRCQNRSREQGYRKLPGTHKNLRRKNQACHR</sequence>
<dbReference type="GO" id="GO:0009307">
    <property type="term" value="P:DNA restriction-modification system"/>
    <property type="evidence" value="ECO:0007669"/>
    <property type="project" value="UniProtKB-KW"/>
</dbReference>
<keyword evidence="6" id="KW-0255">Endonuclease</keyword>
<evidence type="ECO:0000256" key="1">
    <source>
        <dbReference type="ARBA" id="ARBA00010923"/>
    </source>
</evidence>
<feature type="region of interest" description="Disordered" evidence="4">
    <location>
        <begin position="165"/>
        <end position="203"/>
    </location>
</feature>
<dbReference type="RefSeq" id="WP_271435768.1">
    <property type="nucleotide sequence ID" value="NZ_CP073355.1"/>
</dbReference>
<keyword evidence="7" id="KW-1185">Reference proteome</keyword>
<organism evidence="6 7">
    <name type="scientific">Thermospira aquatica</name>
    <dbReference type="NCBI Taxonomy" id="2828656"/>
    <lineage>
        <taxon>Bacteria</taxon>
        <taxon>Pseudomonadati</taxon>
        <taxon>Spirochaetota</taxon>
        <taxon>Spirochaetia</taxon>
        <taxon>Brevinematales</taxon>
        <taxon>Thermospiraceae</taxon>
        <taxon>Thermospira</taxon>
    </lineage>
</organism>
<reference evidence="6" key="1">
    <citation type="submission" date="2021-04" db="EMBL/GenBank/DDBJ databases">
        <authorList>
            <person name="Postec A."/>
        </authorList>
    </citation>
    <scope>NUCLEOTIDE SEQUENCE</scope>
    <source>
        <strain evidence="6">F1F22</strain>
    </source>
</reference>
<comment type="similarity">
    <text evidence="1">Belongs to the type-I restriction system S methylase family.</text>
</comment>
<keyword evidence="6" id="KW-0540">Nuclease</keyword>
<dbReference type="GO" id="GO:0003677">
    <property type="term" value="F:DNA binding"/>
    <property type="evidence" value="ECO:0007669"/>
    <property type="project" value="UniProtKB-KW"/>
</dbReference>
<dbReference type="SUPFAM" id="SSF116734">
    <property type="entry name" value="DNA methylase specificity domain"/>
    <property type="match status" value="1"/>
</dbReference>
<feature type="domain" description="Type I restriction modification DNA specificity" evidence="5">
    <location>
        <begin position="26"/>
        <end position="165"/>
    </location>
</feature>
<name>A0AAX3BE75_9SPIR</name>